<dbReference type="GO" id="GO:0003735">
    <property type="term" value="F:structural constituent of ribosome"/>
    <property type="evidence" value="ECO:0007669"/>
    <property type="project" value="InterPro"/>
</dbReference>
<dbReference type="FunFam" id="3.30.300.20:FF:000001">
    <property type="entry name" value="30S ribosomal protein S3"/>
    <property type="match status" value="1"/>
</dbReference>
<evidence type="ECO:0000256" key="8">
    <source>
        <dbReference type="HAMAP-Rule" id="MF_01309"/>
    </source>
</evidence>
<dbReference type="PROSITE" id="PS50823">
    <property type="entry name" value="KH_TYPE_2"/>
    <property type="match status" value="1"/>
</dbReference>
<dbReference type="Pfam" id="PF00189">
    <property type="entry name" value="Ribosomal_S3_C"/>
    <property type="match status" value="1"/>
</dbReference>
<dbReference type="InterPro" id="IPR009019">
    <property type="entry name" value="KH_sf_prok-type"/>
</dbReference>
<evidence type="ECO:0000256" key="6">
    <source>
        <dbReference type="ARBA" id="ARBA00024998"/>
    </source>
</evidence>
<comment type="subunit">
    <text evidence="8">Part of the 30S ribosomal subunit. Forms a tight complex with proteins S10 and S14.</text>
</comment>
<evidence type="ECO:0000256" key="10">
    <source>
        <dbReference type="SAM" id="MobiDB-lite"/>
    </source>
</evidence>
<dbReference type="InterPro" id="IPR036419">
    <property type="entry name" value="Ribosomal_S3_C_sf"/>
</dbReference>
<dbReference type="GO" id="GO:0006412">
    <property type="term" value="P:translation"/>
    <property type="evidence" value="ECO:0007669"/>
    <property type="project" value="UniProtKB-UniRule"/>
</dbReference>
<dbReference type="InterPro" id="IPR004044">
    <property type="entry name" value="KH_dom_type_2"/>
</dbReference>
<dbReference type="InterPro" id="IPR018280">
    <property type="entry name" value="Ribosomal_uS3_CS"/>
</dbReference>
<evidence type="ECO:0000256" key="2">
    <source>
        <dbReference type="ARBA" id="ARBA00022730"/>
    </source>
</evidence>
<evidence type="ECO:0000256" key="9">
    <source>
        <dbReference type="RuleBase" id="RU003624"/>
    </source>
</evidence>
<dbReference type="FunFam" id="3.30.1140.32:FF:000002">
    <property type="entry name" value="30S ribosomal protein S3"/>
    <property type="match status" value="1"/>
</dbReference>
<dbReference type="InterPro" id="IPR005704">
    <property type="entry name" value="Ribosomal_uS3_bac-typ"/>
</dbReference>
<dbReference type="InterPro" id="IPR057258">
    <property type="entry name" value="Ribosomal_uS3"/>
</dbReference>
<comment type="similarity">
    <text evidence="1 8 9">Belongs to the universal ribosomal protein uS3 family.</text>
</comment>
<evidence type="ECO:0000256" key="4">
    <source>
        <dbReference type="ARBA" id="ARBA00022980"/>
    </source>
</evidence>
<dbReference type="SUPFAM" id="SSF54814">
    <property type="entry name" value="Prokaryotic type KH domain (KH-domain type II)"/>
    <property type="match status" value="1"/>
</dbReference>
<dbReference type="SUPFAM" id="SSF54821">
    <property type="entry name" value="Ribosomal protein S3 C-terminal domain"/>
    <property type="match status" value="1"/>
</dbReference>
<evidence type="ECO:0000256" key="5">
    <source>
        <dbReference type="ARBA" id="ARBA00023274"/>
    </source>
</evidence>
<dbReference type="CDD" id="cd02412">
    <property type="entry name" value="KH-II_30S_S3"/>
    <property type="match status" value="1"/>
</dbReference>
<dbReference type="HAMAP" id="MF_01309_B">
    <property type="entry name" value="Ribosomal_uS3_B"/>
    <property type="match status" value="1"/>
</dbReference>
<dbReference type="EMBL" id="VBAL01000061">
    <property type="protein sequence ID" value="TMJ03223.1"/>
    <property type="molecule type" value="Genomic_DNA"/>
</dbReference>
<keyword evidence="2 8" id="KW-0699">rRNA-binding</keyword>
<dbReference type="NCBIfam" id="TIGR01009">
    <property type="entry name" value="rpsC_bact"/>
    <property type="match status" value="1"/>
</dbReference>
<dbReference type="GO" id="GO:0003729">
    <property type="term" value="F:mRNA binding"/>
    <property type="evidence" value="ECO:0007669"/>
    <property type="project" value="UniProtKB-UniRule"/>
</dbReference>
<comment type="caution">
    <text evidence="12">The sequence shown here is derived from an EMBL/GenBank/DDBJ whole genome shotgun (WGS) entry which is preliminary data.</text>
</comment>
<comment type="function">
    <text evidence="6 8">Binds the lower part of the 30S subunit head. Binds mRNA in the 70S ribosome, positioning it for translation.</text>
</comment>
<proteinExistence type="inferred from homology"/>
<dbReference type="PANTHER" id="PTHR11760:SF19">
    <property type="entry name" value="SMALL RIBOSOMAL SUBUNIT PROTEIN US3C"/>
    <property type="match status" value="1"/>
</dbReference>
<name>A0A537L5F2_9BACT</name>
<dbReference type="InterPro" id="IPR001351">
    <property type="entry name" value="Ribosomal_uS3_C"/>
</dbReference>
<keyword evidence="3 8" id="KW-0694">RNA-binding</keyword>
<keyword evidence="4 8" id="KW-0689">Ribosomal protein</keyword>
<dbReference type="InterPro" id="IPR015946">
    <property type="entry name" value="KH_dom-like_a/b"/>
</dbReference>
<evidence type="ECO:0000256" key="3">
    <source>
        <dbReference type="ARBA" id="ARBA00022884"/>
    </source>
</evidence>
<reference evidence="12 13" key="1">
    <citation type="journal article" date="2019" name="Nat. Microbiol.">
        <title>Mediterranean grassland soil C-N compound turnover is dependent on rainfall and depth, and is mediated by genomically divergent microorganisms.</title>
        <authorList>
            <person name="Diamond S."/>
            <person name="Andeer P.F."/>
            <person name="Li Z."/>
            <person name="Crits-Christoph A."/>
            <person name="Burstein D."/>
            <person name="Anantharaman K."/>
            <person name="Lane K.R."/>
            <person name="Thomas B.C."/>
            <person name="Pan C."/>
            <person name="Northen T.R."/>
            <person name="Banfield J.F."/>
        </authorList>
    </citation>
    <scope>NUCLEOTIDE SEQUENCE [LARGE SCALE GENOMIC DNA]</scope>
    <source>
        <strain evidence="12">NP_4</strain>
    </source>
</reference>
<dbReference type="Gene3D" id="3.30.1140.32">
    <property type="entry name" value="Ribosomal protein S3, C-terminal domain"/>
    <property type="match status" value="1"/>
</dbReference>
<dbReference type="Pfam" id="PF07650">
    <property type="entry name" value="KH_2"/>
    <property type="match status" value="1"/>
</dbReference>
<evidence type="ECO:0000259" key="11">
    <source>
        <dbReference type="PROSITE" id="PS50823"/>
    </source>
</evidence>
<dbReference type="GO" id="GO:0019843">
    <property type="term" value="F:rRNA binding"/>
    <property type="evidence" value="ECO:0007669"/>
    <property type="project" value="UniProtKB-UniRule"/>
</dbReference>
<organism evidence="12 13">
    <name type="scientific">Candidatus Segetimicrobium genomatis</name>
    <dbReference type="NCBI Taxonomy" id="2569760"/>
    <lineage>
        <taxon>Bacteria</taxon>
        <taxon>Bacillati</taxon>
        <taxon>Candidatus Sysuimicrobiota</taxon>
        <taxon>Candidatus Sysuimicrobiia</taxon>
        <taxon>Candidatus Sysuimicrobiales</taxon>
        <taxon>Candidatus Segetimicrobiaceae</taxon>
        <taxon>Candidatus Segetimicrobium</taxon>
    </lineage>
</organism>
<protein>
    <recommendedName>
        <fullName evidence="7 8">Small ribosomal subunit protein uS3</fullName>
    </recommendedName>
</protein>
<sequence>MGQKIHPIGLRVGIIRDWESRWFAKNMAVLIQEDLAIRTHIKKKLSRAGISRVEIERFGTQSGVGGKPQVRVIIHAARPGIIIGRGGTGIDALKKELDELTGKQVQLNVQEIRRPELEALLVAENVAQQLERRVAYRRAMKQAVQRSLRAGAKGIRIACAGRLAGSEIARYEWYRDGRVPLHTLRADIDFGIAEALTTYGRIGVKVWIYRGEILPERRPEVELRRPPRLAEPAPVGGEGANGPNIDRTVVIPTKAPRPVVTRRDTDVDA</sequence>
<feature type="region of interest" description="Disordered" evidence="10">
    <location>
        <begin position="224"/>
        <end position="269"/>
    </location>
</feature>
<evidence type="ECO:0000256" key="1">
    <source>
        <dbReference type="ARBA" id="ARBA00010761"/>
    </source>
</evidence>
<dbReference type="Proteomes" id="UP000319353">
    <property type="component" value="Unassembled WGS sequence"/>
</dbReference>
<keyword evidence="5 8" id="KW-0687">Ribonucleoprotein</keyword>
<dbReference type="Gene3D" id="3.30.300.20">
    <property type="match status" value="1"/>
</dbReference>
<evidence type="ECO:0000313" key="12">
    <source>
        <dbReference type="EMBL" id="TMJ03223.1"/>
    </source>
</evidence>
<accession>A0A537L5F2</accession>
<evidence type="ECO:0000256" key="7">
    <source>
        <dbReference type="ARBA" id="ARBA00035257"/>
    </source>
</evidence>
<dbReference type="PROSITE" id="PS00548">
    <property type="entry name" value="RIBOSOMAL_S3"/>
    <property type="match status" value="1"/>
</dbReference>
<dbReference type="AlphaFoldDB" id="A0A537L5F2"/>
<feature type="domain" description="KH type-2" evidence="11">
    <location>
        <begin position="37"/>
        <end position="113"/>
    </location>
</feature>
<evidence type="ECO:0000313" key="13">
    <source>
        <dbReference type="Proteomes" id="UP000319353"/>
    </source>
</evidence>
<dbReference type="InterPro" id="IPR004087">
    <property type="entry name" value="KH_dom"/>
</dbReference>
<dbReference type="PANTHER" id="PTHR11760">
    <property type="entry name" value="30S/40S RIBOSOMAL PROTEIN S3"/>
    <property type="match status" value="1"/>
</dbReference>
<dbReference type="GO" id="GO:0022627">
    <property type="term" value="C:cytosolic small ribosomal subunit"/>
    <property type="evidence" value="ECO:0007669"/>
    <property type="project" value="TreeGrafter"/>
</dbReference>
<gene>
    <name evidence="8 12" type="primary">rpsC</name>
    <name evidence="12" type="ORF">E6H01_05265</name>
</gene>
<dbReference type="SMART" id="SM00322">
    <property type="entry name" value="KH"/>
    <property type="match status" value="1"/>
</dbReference>